<accession>A0ABW2UQP5</accession>
<dbReference type="RefSeq" id="WP_189382790.1">
    <property type="nucleotide sequence ID" value="NZ_JBHTFQ010000022.1"/>
</dbReference>
<dbReference type="Proteomes" id="UP001596516">
    <property type="component" value="Unassembled WGS sequence"/>
</dbReference>
<keyword evidence="2" id="KW-1185">Reference proteome</keyword>
<protein>
    <submittedName>
        <fullName evidence="1">Uncharacterized protein</fullName>
    </submittedName>
</protein>
<sequence>MVEIVRGKDVTIPFDASLCVHPAYHPSPSSVDLRAIQKIAKDQSYRCQ</sequence>
<name>A0ABW2UQP5_9RHOB</name>
<evidence type="ECO:0000313" key="1">
    <source>
        <dbReference type="EMBL" id="MFC7706445.1"/>
    </source>
</evidence>
<evidence type="ECO:0000313" key="2">
    <source>
        <dbReference type="Proteomes" id="UP001596516"/>
    </source>
</evidence>
<proteinExistence type="predicted"/>
<dbReference type="EMBL" id="JBHTFQ010000022">
    <property type="protein sequence ID" value="MFC7706445.1"/>
    <property type="molecule type" value="Genomic_DNA"/>
</dbReference>
<organism evidence="1 2">
    <name type="scientific">Plastorhodobacter daqingensis</name>
    <dbReference type="NCBI Taxonomy" id="1387281"/>
    <lineage>
        <taxon>Bacteria</taxon>
        <taxon>Pseudomonadati</taxon>
        <taxon>Pseudomonadota</taxon>
        <taxon>Alphaproteobacteria</taxon>
        <taxon>Rhodobacterales</taxon>
        <taxon>Paracoccaceae</taxon>
        <taxon>Plastorhodobacter</taxon>
    </lineage>
</organism>
<comment type="caution">
    <text evidence="1">The sequence shown here is derived from an EMBL/GenBank/DDBJ whole genome shotgun (WGS) entry which is preliminary data.</text>
</comment>
<reference evidence="2" key="1">
    <citation type="journal article" date="2019" name="Int. J. Syst. Evol. Microbiol.">
        <title>The Global Catalogue of Microorganisms (GCM) 10K type strain sequencing project: providing services to taxonomists for standard genome sequencing and annotation.</title>
        <authorList>
            <consortium name="The Broad Institute Genomics Platform"/>
            <consortium name="The Broad Institute Genome Sequencing Center for Infectious Disease"/>
            <person name="Wu L."/>
            <person name="Ma J."/>
        </authorList>
    </citation>
    <scope>NUCLEOTIDE SEQUENCE [LARGE SCALE GENOMIC DNA]</scope>
    <source>
        <strain evidence="2">CGMCC 1.12750</strain>
    </source>
</reference>
<gene>
    <name evidence="1" type="ORF">ACFQXB_19955</name>
</gene>